<dbReference type="EMBL" id="BMAT01001561">
    <property type="protein sequence ID" value="GFR88253.1"/>
    <property type="molecule type" value="Genomic_DNA"/>
</dbReference>
<feature type="compositionally biased region" description="Basic and acidic residues" evidence="1">
    <location>
        <begin position="47"/>
        <end position="57"/>
    </location>
</feature>
<dbReference type="AlphaFoldDB" id="A0AAV4GR32"/>
<sequence length="114" mass="13086">MLRLKGVSLKFESSKEETPHFISVDVGTKASESGCRREGTLNTTFRNTDDSKTDKSLRAAVQPRARRQASASFADLRYSMEYRVKGDQFHHNTNRPNHHNNSASVKYFWLDHEV</sequence>
<comment type="caution">
    <text evidence="2">The sequence shown here is derived from an EMBL/GenBank/DDBJ whole genome shotgun (WGS) entry which is preliminary data.</text>
</comment>
<evidence type="ECO:0000313" key="3">
    <source>
        <dbReference type="Proteomes" id="UP000762676"/>
    </source>
</evidence>
<reference evidence="2 3" key="1">
    <citation type="journal article" date="2021" name="Elife">
        <title>Chloroplast acquisition without the gene transfer in kleptoplastic sea slugs, Plakobranchus ocellatus.</title>
        <authorList>
            <person name="Maeda T."/>
            <person name="Takahashi S."/>
            <person name="Yoshida T."/>
            <person name="Shimamura S."/>
            <person name="Takaki Y."/>
            <person name="Nagai Y."/>
            <person name="Toyoda A."/>
            <person name="Suzuki Y."/>
            <person name="Arimoto A."/>
            <person name="Ishii H."/>
            <person name="Satoh N."/>
            <person name="Nishiyama T."/>
            <person name="Hasebe M."/>
            <person name="Maruyama T."/>
            <person name="Minagawa J."/>
            <person name="Obokata J."/>
            <person name="Shigenobu S."/>
        </authorList>
    </citation>
    <scope>NUCLEOTIDE SEQUENCE [LARGE SCALE GENOMIC DNA]</scope>
</reference>
<name>A0AAV4GR32_9GAST</name>
<feature type="compositionally biased region" description="Low complexity" evidence="1">
    <location>
        <begin position="58"/>
        <end position="68"/>
    </location>
</feature>
<evidence type="ECO:0000256" key="1">
    <source>
        <dbReference type="SAM" id="MobiDB-lite"/>
    </source>
</evidence>
<protein>
    <submittedName>
        <fullName evidence="2">Uncharacterized protein</fullName>
    </submittedName>
</protein>
<dbReference type="Proteomes" id="UP000762676">
    <property type="component" value="Unassembled WGS sequence"/>
</dbReference>
<gene>
    <name evidence="2" type="ORF">ElyMa_000766100</name>
</gene>
<organism evidence="2 3">
    <name type="scientific">Elysia marginata</name>
    <dbReference type="NCBI Taxonomy" id="1093978"/>
    <lineage>
        <taxon>Eukaryota</taxon>
        <taxon>Metazoa</taxon>
        <taxon>Spiralia</taxon>
        <taxon>Lophotrochozoa</taxon>
        <taxon>Mollusca</taxon>
        <taxon>Gastropoda</taxon>
        <taxon>Heterobranchia</taxon>
        <taxon>Euthyneura</taxon>
        <taxon>Panpulmonata</taxon>
        <taxon>Sacoglossa</taxon>
        <taxon>Placobranchoidea</taxon>
        <taxon>Plakobranchidae</taxon>
        <taxon>Elysia</taxon>
    </lineage>
</organism>
<keyword evidence="3" id="KW-1185">Reference proteome</keyword>
<proteinExistence type="predicted"/>
<accession>A0AAV4GR32</accession>
<evidence type="ECO:0000313" key="2">
    <source>
        <dbReference type="EMBL" id="GFR88253.1"/>
    </source>
</evidence>
<feature type="region of interest" description="Disordered" evidence="1">
    <location>
        <begin position="33"/>
        <end position="68"/>
    </location>
</feature>